<reference evidence="3 4" key="1">
    <citation type="submission" date="2016-05" db="EMBL/GenBank/DDBJ databases">
        <title>Compelete Genome Sequence of Bacteriochlorophyll-Synthesizing Bacterium Porphyrobacter neustonensis DSM 9434.</title>
        <authorList>
            <person name="Shi X.-L."/>
            <person name="Wu Y.-H."/>
            <person name="Cheng H."/>
            <person name="Xu L."/>
            <person name="Zhang X.-Q."/>
            <person name="Wang C.-S."/>
            <person name="Xu X.-W."/>
        </authorList>
    </citation>
    <scope>NUCLEOTIDE SEQUENCE [LARGE SCALE GENOMIC DNA]</scope>
    <source>
        <strain evidence="3 4">DSM 9434</strain>
    </source>
</reference>
<feature type="chain" id="PRO_5008251612" evidence="2">
    <location>
        <begin position="23"/>
        <end position="306"/>
    </location>
</feature>
<accession>A0A192D1P5</accession>
<name>A0A192D1P5_9SPHN</name>
<dbReference type="OrthoDB" id="7392268at2"/>
<sequence>MSAAAAVLLALGGLAAASPAAAQTGPATIPAASNGGCPDEYTRGTSISPKKGQTNPDLCYADGKSPPMVAMKRTTSEPCPSGLRPDSSSSYFCTSKPQERTWSAENNLAKDTKLPKPSKGVRCPTGWASTTQLDSCYTTLDNPPATRLSKGKPCAAGEIEEWGTWCTGDLSGVTRANAEGHASADFNKVYMHLQSSGGDWQGMKCCVSPAASAWYAERGQYRTMRINGEDVPVDDNGNPVKGAGKAVASGSGGNESTTGDETPASQCTSGSSTGAAIGSAIGGDAGAALGSMLGGLGKKKKKKAGC</sequence>
<keyword evidence="2" id="KW-0732">Signal</keyword>
<feature type="region of interest" description="Disordered" evidence="1">
    <location>
        <begin position="228"/>
        <end position="273"/>
    </location>
</feature>
<dbReference type="STRING" id="1112.A9D12_01695"/>
<dbReference type="Proteomes" id="UP000078263">
    <property type="component" value="Chromosome"/>
</dbReference>
<dbReference type="AlphaFoldDB" id="A0A192D1P5"/>
<proteinExistence type="predicted"/>
<feature type="region of interest" description="Disordered" evidence="1">
    <location>
        <begin position="22"/>
        <end position="86"/>
    </location>
</feature>
<dbReference type="EMBL" id="CP016033">
    <property type="protein sequence ID" value="ANK11867.1"/>
    <property type="molecule type" value="Genomic_DNA"/>
</dbReference>
<protein>
    <submittedName>
        <fullName evidence="3">Uncharacterized protein</fullName>
    </submittedName>
</protein>
<feature type="compositionally biased region" description="Low complexity" evidence="1">
    <location>
        <begin position="240"/>
        <end position="249"/>
    </location>
</feature>
<organism evidence="3 4">
    <name type="scientific">Erythrobacter neustonensis</name>
    <dbReference type="NCBI Taxonomy" id="1112"/>
    <lineage>
        <taxon>Bacteria</taxon>
        <taxon>Pseudomonadati</taxon>
        <taxon>Pseudomonadota</taxon>
        <taxon>Alphaproteobacteria</taxon>
        <taxon>Sphingomonadales</taxon>
        <taxon>Erythrobacteraceae</taxon>
        <taxon>Erythrobacter/Porphyrobacter group</taxon>
        <taxon>Erythrobacter</taxon>
    </lineage>
</organism>
<keyword evidence="4" id="KW-1185">Reference proteome</keyword>
<evidence type="ECO:0000313" key="3">
    <source>
        <dbReference type="EMBL" id="ANK11867.1"/>
    </source>
</evidence>
<feature type="signal peptide" evidence="2">
    <location>
        <begin position="1"/>
        <end position="22"/>
    </location>
</feature>
<dbReference type="RefSeq" id="WP_068349178.1">
    <property type="nucleotide sequence ID" value="NZ_CP016033.1"/>
</dbReference>
<gene>
    <name evidence="3" type="ORF">A9D12_01695</name>
</gene>
<evidence type="ECO:0000256" key="2">
    <source>
        <dbReference type="SAM" id="SignalP"/>
    </source>
</evidence>
<dbReference type="KEGG" id="pns:A9D12_01695"/>
<feature type="compositionally biased region" description="Polar residues" evidence="1">
    <location>
        <begin position="254"/>
        <end position="267"/>
    </location>
</feature>
<evidence type="ECO:0000256" key="1">
    <source>
        <dbReference type="SAM" id="MobiDB-lite"/>
    </source>
</evidence>
<evidence type="ECO:0000313" key="4">
    <source>
        <dbReference type="Proteomes" id="UP000078263"/>
    </source>
</evidence>
<feature type="compositionally biased region" description="Polar residues" evidence="1">
    <location>
        <begin position="43"/>
        <end position="56"/>
    </location>
</feature>